<comment type="caution">
    <text evidence="1">The sequence shown here is derived from an EMBL/GenBank/DDBJ whole genome shotgun (WGS) entry which is preliminary data.</text>
</comment>
<proteinExistence type="predicted"/>
<evidence type="ECO:0000313" key="1">
    <source>
        <dbReference type="EMBL" id="RFC84024.1"/>
    </source>
</evidence>
<name>A0A371YRR7_9GAMM</name>
<dbReference type="Proteomes" id="UP000240957">
    <property type="component" value="Unassembled WGS sequence"/>
</dbReference>
<dbReference type="NCBIfam" id="NF045613">
    <property type="entry name" value="PA1571_fam"/>
    <property type="match status" value="1"/>
</dbReference>
<gene>
    <name evidence="1" type="ORF">C9E89_008505</name>
</gene>
<sequence length="65" mass="7432">MVLASEVKMSATEQVITRNMNHVLENQPKNTCVMLDDNGQEVKITKDMVVNMCHELLNQCRNVKN</sequence>
<organism evidence="1 2">
    <name type="scientific">Acinetobacter sichuanensis</name>
    <dbReference type="NCBI Taxonomy" id="2136183"/>
    <lineage>
        <taxon>Bacteria</taxon>
        <taxon>Pseudomonadati</taxon>
        <taxon>Pseudomonadota</taxon>
        <taxon>Gammaproteobacteria</taxon>
        <taxon>Moraxellales</taxon>
        <taxon>Moraxellaceae</taxon>
        <taxon>Acinetobacter</taxon>
    </lineage>
</organism>
<dbReference type="InterPro" id="IPR054635">
    <property type="entry name" value="PA1571-like"/>
</dbReference>
<protein>
    <submittedName>
        <fullName evidence="1">Uncharacterized protein</fullName>
    </submittedName>
</protein>
<reference evidence="1 2" key="1">
    <citation type="submission" date="2018-08" db="EMBL/GenBank/DDBJ databases">
        <title>The draft genome of Acinetobacter sichuanensis strain WCHAc060041.</title>
        <authorList>
            <person name="Qin J."/>
            <person name="Feng Y."/>
            <person name="Zong Z."/>
        </authorList>
    </citation>
    <scope>NUCLEOTIDE SEQUENCE [LARGE SCALE GENOMIC DNA]</scope>
    <source>
        <strain evidence="1 2">WCHAc060041</strain>
    </source>
</reference>
<dbReference type="EMBL" id="PYIX02000010">
    <property type="protein sequence ID" value="RFC84024.1"/>
    <property type="molecule type" value="Genomic_DNA"/>
</dbReference>
<accession>A0A371YRR7</accession>
<dbReference type="AlphaFoldDB" id="A0A371YRR7"/>
<evidence type="ECO:0000313" key="2">
    <source>
        <dbReference type="Proteomes" id="UP000240957"/>
    </source>
</evidence>